<evidence type="ECO:0000259" key="6">
    <source>
        <dbReference type="Pfam" id="PF00188"/>
    </source>
</evidence>
<dbReference type="InterPro" id="IPR014044">
    <property type="entry name" value="CAP_dom"/>
</dbReference>
<dbReference type="Pfam" id="PF02674">
    <property type="entry name" value="Colicin_V"/>
    <property type="match status" value="1"/>
</dbReference>
<proteinExistence type="predicted"/>
<dbReference type="RefSeq" id="WP_079718200.1">
    <property type="nucleotide sequence ID" value="NZ_FUYS01000011.1"/>
</dbReference>
<evidence type="ECO:0000256" key="4">
    <source>
        <dbReference type="ARBA" id="ARBA00023136"/>
    </source>
</evidence>
<dbReference type="OrthoDB" id="982527at2"/>
<dbReference type="Gene3D" id="3.40.33.10">
    <property type="entry name" value="CAP"/>
    <property type="match status" value="1"/>
</dbReference>
<feature type="domain" description="SCP" evidence="6">
    <location>
        <begin position="200"/>
        <end position="315"/>
    </location>
</feature>
<name>A0A1T5EUI4_9SPHI</name>
<dbReference type="CDD" id="cd05379">
    <property type="entry name" value="CAP_bacterial"/>
    <property type="match status" value="1"/>
</dbReference>
<keyword evidence="8" id="KW-1185">Reference proteome</keyword>
<protein>
    <submittedName>
        <fullName evidence="7">Uncharacterized conserved protein YkwD, contains CAP (CSP/antigen 5/PR1) domain</fullName>
    </submittedName>
</protein>
<dbReference type="PANTHER" id="PTHR31157:SF1">
    <property type="entry name" value="SCP DOMAIN-CONTAINING PROTEIN"/>
    <property type="match status" value="1"/>
</dbReference>
<feature type="transmembrane region" description="Helical" evidence="5">
    <location>
        <begin position="60"/>
        <end position="81"/>
    </location>
</feature>
<evidence type="ECO:0000256" key="1">
    <source>
        <dbReference type="ARBA" id="ARBA00004141"/>
    </source>
</evidence>
<evidence type="ECO:0000256" key="3">
    <source>
        <dbReference type="ARBA" id="ARBA00022989"/>
    </source>
</evidence>
<comment type="subcellular location">
    <subcellularLocation>
        <location evidence="1">Membrane</location>
        <topology evidence="1">Multi-pass membrane protein</topology>
    </subcellularLocation>
</comment>
<evidence type="ECO:0000313" key="7">
    <source>
        <dbReference type="EMBL" id="SKB87556.1"/>
    </source>
</evidence>
<keyword evidence="4 5" id="KW-0472">Membrane</keyword>
<dbReference type="STRING" id="623280.SAMN05660226_03561"/>
<gene>
    <name evidence="7" type="ORF">SAMN05660226_03561</name>
</gene>
<sequence>MNVIDIILVLVVLFALWNGISRGFLIGIASLVSWVGSLVLTFWLYPYLARFVEVYIMDNVWTVPLSFLTTLLFTGTILSLLVNHIVQRIPQAAHTNLLNRWLGIIPGFITGKLYAAVIATLLLLFPLSAALTAHTRESVWAQRLTAGLEQVEQPFAPAFQKAVNRSVNKMTIAPESTERVRLPFTVANPTPRPDLESQMLQLINEARKKVDLSPLQHDEELTPVAREHAADMFANGYFSHISPDGSTPFDRIRRAKITFLAAGENLALAQTLPLAHEGLMNSPGHRENILRPAFGRVGIGVLDGGVYGLMVTQNFRN</sequence>
<reference evidence="7 8" key="1">
    <citation type="submission" date="2017-02" db="EMBL/GenBank/DDBJ databases">
        <authorList>
            <person name="Peterson S.W."/>
        </authorList>
    </citation>
    <scope>NUCLEOTIDE SEQUENCE [LARGE SCALE GENOMIC DNA]</scope>
    <source>
        <strain evidence="7 8">DSM 22899</strain>
    </source>
</reference>
<evidence type="ECO:0000313" key="8">
    <source>
        <dbReference type="Proteomes" id="UP000190541"/>
    </source>
</evidence>
<dbReference type="InterPro" id="IPR035940">
    <property type="entry name" value="CAP_sf"/>
</dbReference>
<dbReference type="PANTHER" id="PTHR31157">
    <property type="entry name" value="SCP DOMAIN-CONTAINING PROTEIN"/>
    <property type="match status" value="1"/>
</dbReference>
<feature type="transmembrane region" description="Helical" evidence="5">
    <location>
        <begin position="31"/>
        <end position="48"/>
    </location>
</feature>
<dbReference type="AlphaFoldDB" id="A0A1T5EUI4"/>
<dbReference type="Pfam" id="PF00188">
    <property type="entry name" value="CAP"/>
    <property type="match status" value="1"/>
</dbReference>
<dbReference type="GO" id="GO:0009403">
    <property type="term" value="P:toxin biosynthetic process"/>
    <property type="evidence" value="ECO:0007669"/>
    <property type="project" value="InterPro"/>
</dbReference>
<evidence type="ECO:0000256" key="2">
    <source>
        <dbReference type="ARBA" id="ARBA00022692"/>
    </source>
</evidence>
<dbReference type="SUPFAM" id="SSF55797">
    <property type="entry name" value="PR-1-like"/>
    <property type="match status" value="1"/>
</dbReference>
<keyword evidence="2 5" id="KW-0812">Transmembrane</keyword>
<organism evidence="7 8">
    <name type="scientific">Parapedobacter luteus</name>
    <dbReference type="NCBI Taxonomy" id="623280"/>
    <lineage>
        <taxon>Bacteria</taxon>
        <taxon>Pseudomonadati</taxon>
        <taxon>Bacteroidota</taxon>
        <taxon>Sphingobacteriia</taxon>
        <taxon>Sphingobacteriales</taxon>
        <taxon>Sphingobacteriaceae</taxon>
        <taxon>Parapedobacter</taxon>
    </lineage>
</organism>
<dbReference type="InterPro" id="IPR003825">
    <property type="entry name" value="Colicin-V_CvpA"/>
</dbReference>
<dbReference type="Proteomes" id="UP000190541">
    <property type="component" value="Unassembled WGS sequence"/>
</dbReference>
<evidence type="ECO:0000256" key="5">
    <source>
        <dbReference type="SAM" id="Phobius"/>
    </source>
</evidence>
<dbReference type="EMBL" id="FUYS01000011">
    <property type="protein sequence ID" value="SKB87556.1"/>
    <property type="molecule type" value="Genomic_DNA"/>
</dbReference>
<dbReference type="GO" id="GO:0016020">
    <property type="term" value="C:membrane"/>
    <property type="evidence" value="ECO:0007669"/>
    <property type="project" value="UniProtKB-SubCell"/>
</dbReference>
<accession>A0A1T5EUI4</accession>
<keyword evidence="3 5" id="KW-1133">Transmembrane helix</keyword>
<feature type="transmembrane region" description="Helical" evidence="5">
    <location>
        <begin position="101"/>
        <end position="127"/>
    </location>
</feature>